<keyword evidence="1" id="KW-1133">Transmembrane helix</keyword>
<keyword evidence="1" id="KW-0812">Transmembrane</keyword>
<accession>A0ABW7ELI2</accession>
<feature type="transmembrane region" description="Helical" evidence="1">
    <location>
        <begin position="12"/>
        <end position="39"/>
    </location>
</feature>
<name>A0ABW7ELI2_9BURK</name>
<protein>
    <submittedName>
        <fullName evidence="2">Uncharacterized protein</fullName>
    </submittedName>
</protein>
<feature type="transmembrane region" description="Helical" evidence="1">
    <location>
        <begin position="51"/>
        <end position="74"/>
    </location>
</feature>
<dbReference type="RefSeq" id="WP_394470420.1">
    <property type="nucleotide sequence ID" value="NZ_JBIGHY010000003.1"/>
</dbReference>
<evidence type="ECO:0000313" key="2">
    <source>
        <dbReference type="EMBL" id="MFG6414345.1"/>
    </source>
</evidence>
<reference evidence="2 3" key="1">
    <citation type="submission" date="2024-09" db="EMBL/GenBank/DDBJ databases">
        <title>Novel species of the genus Pelomonas and Roseateles isolated from streams.</title>
        <authorList>
            <person name="Lu H."/>
        </authorList>
    </citation>
    <scope>NUCLEOTIDE SEQUENCE [LARGE SCALE GENOMIC DNA]</scope>
    <source>
        <strain evidence="2 3">DC23W</strain>
    </source>
</reference>
<dbReference type="EMBL" id="JBIGHY010000003">
    <property type="protein sequence ID" value="MFG6414345.1"/>
    <property type="molecule type" value="Genomic_DNA"/>
</dbReference>
<proteinExistence type="predicted"/>
<comment type="caution">
    <text evidence="2">The sequence shown here is derived from an EMBL/GenBank/DDBJ whole genome shotgun (WGS) entry which is preliminary data.</text>
</comment>
<evidence type="ECO:0000256" key="1">
    <source>
        <dbReference type="SAM" id="Phobius"/>
    </source>
</evidence>
<keyword evidence="3" id="KW-1185">Reference proteome</keyword>
<dbReference type="Proteomes" id="UP001606300">
    <property type="component" value="Unassembled WGS sequence"/>
</dbReference>
<sequence length="89" mass="9388">MSGNTGSKVWRTVVISLLMMGTLGFGLASLCGTIFTAIGVAGVTSEQRDPYAMAIFVFSVPSLLIGGGLAWWCVSALRKRLHDDKPPSA</sequence>
<gene>
    <name evidence="2" type="ORF">ACG02S_10610</name>
</gene>
<evidence type="ECO:0000313" key="3">
    <source>
        <dbReference type="Proteomes" id="UP001606300"/>
    </source>
</evidence>
<keyword evidence="1" id="KW-0472">Membrane</keyword>
<organism evidence="2 3">
    <name type="scientific">Pelomonas dachongensis</name>
    <dbReference type="NCBI Taxonomy" id="3299029"/>
    <lineage>
        <taxon>Bacteria</taxon>
        <taxon>Pseudomonadati</taxon>
        <taxon>Pseudomonadota</taxon>
        <taxon>Betaproteobacteria</taxon>
        <taxon>Burkholderiales</taxon>
        <taxon>Sphaerotilaceae</taxon>
        <taxon>Roseateles</taxon>
    </lineage>
</organism>